<organism evidence="1 2">
    <name type="scientific">Leptothoe kymatousa TAU-MAC 1615</name>
    <dbReference type="NCBI Taxonomy" id="2364775"/>
    <lineage>
        <taxon>Bacteria</taxon>
        <taxon>Bacillati</taxon>
        <taxon>Cyanobacteriota</taxon>
        <taxon>Cyanophyceae</taxon>
        <taxon>Nodosilineales</taxon>
        <taxon>Cymatolegaceae</taxon>
        <taxon>Leptothoe</taxon>
        <taxon>Leptothoe kymatousa</taxon>
    </lineage>
</organism>
<reference evidence="1 2" key="1">
    <citation type="journal article" date="2021" name="Mar. Drugs">
        <title>Genome Reduction and Secondary Metabolism of the Marine Sponge-Associated Cyanobacterium Leptothoe.</title>
        <authorList>
            <person name="Konstantinou D."/>
            <person name="Popin R.V."/>
            <person name="Fewer D.P."/>
            <person name="Sivonen K."/>
            <person name="Gkelis S."/>
        </authorList>
    </citation>
    <scope>NUCLEOTIDE SEQUENCE [LARGE SCALE GENOMIC DNA]</scope>
    <source>
        <strain evidence="1 2">TAU-MAC 1615</strain>
    </source>
</reference>
<comment type="caution">
    <text evidence="1">The sequence shown here is derived from an EMBL/GenBank/DDBJ whole genome shotgun (WGS) entry which is preliminary data.</text>
</comment>
<dbReference type="EMBL" id="JADOER010000011">
    <property type="protein sequence ID" value="MBT9312992.1"/>
    <property type="molecule type" value="Genomic_DNA"/>
</dbReference>
<evidence type="ECO:0008006" key="3">
    <source>
        <dbReference type="Google" id="ProtNLM"/>
    </source>
</evidence>
<gene>
    <name evidence="1" type="ORF">IXB28_12295</name>
</gene>
<protein>
    <recommendedName>
        <fullName evidence="3">Ubiquinone biosynthesis protein</fullName>
    </recommendedName>
</protein>
<dbReference type="PANTHER" id="PTHR12922:SF7">
    <property type="entry name" value="UBIQUINONE BIOSYNTHESIS PROTEIN COQ4 HOMOLOG, MITOCHONDRIAL"/>
    <property type="match status" value="1"/>
</dbReference>
<dbReference type="Proteomes" id="UP001196661">
    <property type="component" value="Unassembled WGS sequence"/>
</dbReference>
<sequence>MQAGLAGRAGDTAAYKAAALGTQACGTLNQRLATLANPLPHLDLMDLRAQPPGSFGHALANFLDRYGLQPLTLSAAAQADIHGASLLAVRYPILHDAFHVLLGFDTSLAGELGVWSFVAAQKYCGAFERAAWVGKWFTRLLIPWQWRRLRHYEEKGQQLGRNAVCIIAEPLEDFWPTPLDEVRRRLNLPVQI</sequence>
<dbReference type="InterPro" id="IPR007715">
    <property type="entry name" value="Coq4"/>
</dbReference>
<evidence type="ECO:0000313" key="1">
    <source>
        <dbReference type="EMBL" id="MBT9312992.1"/>
    </source>
</evidence>
<dbReference type="Pfam" id="PF05019">
    <property type="entry name" value="Coq4"/>
    <property type="match status" value="1"/>
</dbReference>
<evidence type="ECO:0000313" key="2">
    <source>
        <dbReference type="Proteomes" id="UP001196661"/>
    </source>
</evidence>
<proteinExistence type="predicted"/>
<dbReference type="PANTHER" id="PTHR12922">
    <property type="entry name" value="UBIQUINONE BIOSYNTHESIS PROTEIN"/>
    <property type="match status" value="1"/>
</dbReference>
<accession>A0ABS5Y593</accession>
<name>A0ABS5Y593_9CYAN</name>
<keyword evidence="2" id="KW-1185">Reference proteome</keyword>